<proteinExistence type="predicted"/>
<reference evidence="1" key="1">
    <citation type="journal article" date="2014" name="Front. Microbiol.">
        <title>High frequency of phylogenetically diverse reductive dehalogenase-homologous genes in deep subseafloor sedimentary metagenomes.</title>
        <authorList>
            <person name="Kawai M."/>
            <person name="Futagami T."/>
            <person name="Toyoda A."/>
            <person name="Takaki Y."/>
            <person name="Nishi S."/>
            <person name="Hori S."/>
            <person name="Arai W."/>
            <person name="Tsubouchi T."/>
            <person name="Morono Y."/>
            <person name="Uchiyama I."/>
            <person name="Ito T."/>
            <person name="Fujiyama A."/>
            <person name="Inagaki F."/>
            <person name="Takami H."/>
        </authorList>
    </citation>
    <scope>NUCLEOTIDE SEQUENCE</scope>
    <source>
        <strain evidence="1">Expedition CK06-06</strain>
    </source>
</reference>
<sequence length="92" mass="11344">MLHNQEYNNNNELSNEDFIIRFRKEIEGIINEYGPLAKAFRLLNEDIEKFKEFKLLYSFMVMSNFKKLTEMQWLIKVDEERQRIENYSQRTE</sequence>
<accession>X0Z1J5</accession>
<dbReference type="AlphaFoldDB" id="X0Z1J5"/>
<gene>
    <name evidence="1" type="ORF">S01H4_04284</name>
</gene>
<comment type="caution">
    <text evidence="1">The sequence shown here is derived from an EMBL/GenBank/DDBJ whole genome shotgun (WGS) entry which is preliminary data.</text>
</comment>
<dbReference type="EMBL" id="BART01001135">
    <property type="protein sequence ID" value="GAG62975.1"/>
    <property type="molecule type" value="Genomic_DNA"/>
</dbReference>
<evidence type="ECO:0000313" key="1">
    <source>
        <dbReference type="EMBL" id="GAG62975.1"/>
    </source>
</evidence>
<name>X0Z1J5_9ZZZZ</name>
<organism evidence="1">
    <name type="scientific">marine sediment metagenome</name>
    <dbReference type="NCBI Taxonomy" id="412755"/>
    <lineage>
        <taxon>unclassified sequences</taxon>
        <taxon>metagenomes</taxon>
        <taxon>ecological metagenomes</taxon>
    </lineage>
</organism>
<protein>
    <submittedName>
        <fullName evidence="1">Uncharacterized protein</fullName>
    </submittedName>
</protein>